<accession>A0A1M5S5D0</accession>
<evidence type="ECO:0000256" key="4">
    <source>
        <dbReference type="ARBA" id="ARBA00022833"/>
    </source>
</evidence>
<keyword evidence="7" id="KW-1185">Reference proteome</keyword>
<feature type="domain" description="Metallo-beta-lactamase" evidence="5">
    <location>
        <begin position="95"/>
        <end position="280"/>
    </location>
</feature>
<dbReference type="AlphaFoldDB" id="A0A1M5S5D0"/>
<dbReference type="RefSeq" id="WP_072793245.1">
    <property type="nucleotide sequence ID" value="NZ_FQWM01000004.1"/>
</dbReference>
<evidence type="ECO:0000313" key="7">
    <source>
        <dbReference type="Proteomes" id="UP000184211"/>
    </source>
</evidence>
<dbReference type="Proteomes" id="UP000184211">
    <property type="component" value="Unassembled WGS sequence"/>
</dbReference>
<evidence type="ECO:0000256" key="2">
    <source>
        <dbReference type="ARBA" id="ARBA00022723"/>
    </source>
</evidence>
<proteinExistence type="inferred from homology"/>
<evidence type="ECO:0000256" key="3">
    <source>
        <dbReference type="ARBA" id="ARBA00022801"/>
    </source>
</evidence>
<dbReference type="GO" id="GO:0046872">
    <property type="term" value="F:metal ion binding"/>
    <property type="evidence" value="ECO:0007669"/>
    <property type="project" value="UniProtKB-KW"/>
</dbReference>
<evidence type="ECO:0000259" key="5">
    <source>
        <dbReference type="SMART" id="SM00849"/>
    </source>
</evidence>
<sequence>MHNSKTISRRDLMIGGATLPLMAAATKGFAAAEMLGVSATKFNRMKVGGFEVTTLLVGSRTVDEPHKIFGLNVDKAEFDAVSEAAHIPTDKAQFFFTPTVVNTGSELILFDTGLNPAGITGALEAAGYTADQIDAVVLTHMHGDHIGGLSGDAGETFINARYLAGAVEFDATASASNEGFEAKVRPLAEKMAMIKGGDSVASGITAMEAFGHSPGHMAFRLESEGQQMVLAADFANHYVWSLAYPDWEVRFDRDKAQAAATRRRMLDMMAADNIPFVGYHMPFPGVGYVETRGDGFHYVPTSYQLML</sequence>
<reference evidence="7" key="1">
    <citation type="submission" date="2016-11" db="EMBL/GenBank/DDBJ databases">
        <authorList>
            <person name="Varghese N."/>
            <person name="Submissions S."/>
        </authorList>
    </citation>
    <scope>NUCLEOTIDE SEQUENCE [LARGE SCALE GENOMIC DNA]</scope>
    <source>
        <strain evidence="7">DSM 28223</strain>
    </source>
</reference>
<dbReference type="Pfam" id="PF00753">
    <property type="entry name" value="Lactamase_B"/>
    <property type="match status" value="1"/>
</dbReference>
<dbReference type="GO" id="GO:0016787">
    <property type="term" value="F:hydrolase activity"/>
    <property type="evidence" value="ECO:0007669"/>
    <property type="project" value="UniProtKB-KW"/>
</dbReference>
<dbReference type="PANTHER" id="PTHR42978:SF6">
    <property type="entry name" value="QUORUM-QUENCHING LACTONASE YTNP-RELATED"/>
    <property type="match status" value="1"/>
</dbReference>
<dbReference type="PROSITE" id="PS51318">
    <property type="entry name" value="TAT"/>
    <property type="match status" value="1"/>
</dbReference>
<dbReference type="SMART" id="SM00849">
    <property type="entry name" value="Lactamase_B"/>
    <property type="match status" value="1"/>
</dbReference>
<dbReference type="CDD" id="cd07720">
    <property type="entry name" value="OPHC2-like_MBL-fold"/>
    <property type="match status" value="1"/>
</dbReference>
<evidence type="ECO:0000313" key="6">
    <source>
        <dbReference type="EMBL" id="SHH33173.1"/>
    </source>
</evidence>
<name>A0A1M5S5D0_9RHOB</name>
<dbReference type="SUPFAM" id="SSF56281">
    <property type="entry name" value="Metallo-hydrolase/oxidoreductase"/>
    <property type="match status" value="1"/>
</dbReference>
<dbReference type="STRING" id="870908.SAMN04488044_2380"/>
<dbReference type="InterPro" id="IPR036866">
    <property type="entry name" value="RibonucZ/Hydroxyglut_hydro"/>
</dbReference>
<keyword evidence="4" id="KW-0862">Zinc</keyword>
<organism evidence="6 7">
    <name type="scientific">Cognatishimia maritima</name>
    <dbReference type="NCBI Taxonomy" id="870908"/>
    <lineage>
        <taxon>Bacteria</taxon>
        <taxon>Pseudomonadati</taxon>
        <taxon>Pseudomonadota</taxon>
        <taxon>Alphaproteobacteria</taxon>
        <taxon>Rhodobacterales</taxon>
        <taxon>Paracoccaceae</taxon>
        <taxon>Cognatishimia</taxon>
    </lineage>
</organism>
<evidence type="ECO:0000256" key="1">
    <source>
        <dbReference type="ARBA" id="ARBA00007749"/>
    </source>
</evidence>
<dbReference type="InterPro" id="IPR051013">
    <property type="entry name" value="MBL_superfamily_lactonases"/>
</dbReference>
<dbReference type="PANTHER" id="PTHR42978">
    <property type="entry name" value="QUORUM-QUENCHING LACTONASE YTNP-RELATED-RELATED"/>
    <property type="match status" value="1"/>
</dbReference>
<dbReference type="EMBL" id="FQWM01000004">
    <property type="protein sequence ID" value="SHH33173.1"/>
    <property type="molecule type" value="Genomic_DNA"/>
</dbReference>
<dbReference type="OrthoDB" id="9773738at2"/>
<comment type="similarity">
    <text evidence="1">Belongs to the metallo-beta-lactamase superfamily.</text>
</comment>
<keyword evidence="2" id="KW-0479">Metal-binding</keyword>
<dbReference type="Gene3D" id="3.60.15.10">
    <property type="entry name" value="Ribonuclease Z/Hydroxyacylglutathione hydrolase-like"/>
    <property type="match status" value="1"/>
</dbReference>
<protein>
    <submittedName>
        <fullName evidence="6">Glyoxylase, beta-lactamase superfamily II</fullName>
    </submittedName>
</protein>
<dbReference type="InterPro" id="IPR001279">
    <property type="entry name" value="Metallo-B-lactamas"/>
</dbReference>
<dbReference type="InterPro" id="IPR006311">
    <property type="entry name" value="TAT_signal"/>
</dbReference>
<keyword evidence="3" id="KW-0378">Hydrolase</keyword>
<gene>
    <name evidence="6" type="ORF">SAMN04488044_2380</name>
</gene>